<keyword evidence="1" id="KW-0472">Membrane</keyword>
<dbReference type="GO" id="GO:0016787">
    <property type="term" value="F:hydrolase activity"/>
    <property type="evidence" value="ECO:0007669"/>
    <property type="project" value="UniProtKB-KW"/>
</dbReference>
<dbReference type="InterPro" id="IPR029058">
    <property type="entry name" value="AB_hydrolase_fold"/>
</dbReference>
<evidence type="ECO:0000313" key="3">
    <source>
        <dbReference type="EMBL" id="AZK47894.1"/>
    </source>
</evidence>
<gene>
    <name evidence="3" type="ORF">EIM92_18405</name>
</gene>
<evidence type="ECO:0000313" key="4">
    <source>
        <dbReference type="Proteomes" id="UP000273145"/>
    </source>
</evidence>
<proteinExistence type="predicted"/>
<dbReference type="InterPro" id="IPR000073">
    <property type="entry name" value="AB_hydrolase_1"/>
</dbReference>
<keyword evidence="3" id="KW-0378">Hydrolase</keyword>
<dbReference type="OrthoDB" id="9776853at2"/>
<sequence length="246" mass="27521">MELYFRESGDMSAPLLVFLHGGGVSGWMWDKQTEYFQHYHCLVPDLPGHGRSSGMAFSIAGSAGLLINLIEFKAKNKPVILIGFSLGAQIALQILGMAPYRIEYAMINSALVRPVPLASHVIRPLIRLTHGLTKLRSFSKLQARQLYIGADIFETYYEETCQMKADTLVDILQENMTFQIPGNFHKVETKILVTVGENERSMMRKSAADIENSNSNCRSLIIPHVGHGVSLAQPELFHRIVESFLD</sequence>
<feature type="transmembrane region" description="Helical" evidence="1">
    <location>
        <begin position="12"/>
        <end position="29"/>
    </location>
</feature>
<dbReference type="AlphaFoldDB" id="A0A3Q8SCY7"/>
<keyword evidence="4" id="KW-1185">Reference proteome</keyword>
<dbReference type="EMBL" id="CP034248">
    <property type="protein sequence ID" value="AZK47894.1"/>
    <property type="molecule type" value="Genomic_DNA"/>
</dbReference>
<dbReference type="RefSeq" id="WP_125084063.1">
    <property type="nucleotide sequence ID" value="NZ_CP034248.1"/>
</dbReference>
<dbReference type="Pfam" id="PF12697">
    <property type="entry name" value="Abhydrolase_6"/>
    <property type="match status" value="1"/>
</dbReference>
<feature type="transmembrane region" description="Helical" evidence="1">
    <location>
        <begin position="79"/>
        <end position="100"/>
    </location>
</feature>
<reference evidence="3 4" key="1">
    <citation type="submission" date="2018-11" db="EMBL/GenBank/DDBJ databases">
        <title>Genome sequencing of Paenibacillus lentus DSM25539(T).</title>
        <authorList>
            <person name="Kook J.-K."/>
            <person name="Park S.-N."/>
            <person name="Lim Y.K."/>
        </authorList>
    </citation>
    <scope>NUCLEOTIDE SEQUENCE [LARGE SCALE GENOMIC DNA]</scope>
    <source>
        <strain evidence="3 4">DSM 25539</strain>
    </source>
</reference>
<protein>
    <submittedName>
        <fullName evidence="3">Alpha/beta hydrolase</fullName>
    </submittedName>
</protein>
<dbReference type="Gene3D" id="3.40.50.1820">
    <property type="entry name" value="alpha/beta hydrolase"/>
    <property type="match status" value="1"/>
</dbReference>
<dbReference type="InterPro" id="IPR050266">
    <property type="entry name" value="AB_hydrolase_sf"/>
</dbReference>
<organism evidence="3 4">
    <name type="scientific">Paenibacillus lentus</name>
    <dbReference type="NCBI Taxonomy" id="1338368"/>
    <lineage>
        <taxon>Bacteria</taxon>
        <taxon>Bacillati</taxon>
        <taxon>Bacillota</taxon>
        <taxon>Bacilli</taxon>
        <taxon>Bacillales</taxon>
        <taxon>Paenibacillaceae</taxon>
        <taxon>Paenibacillus</taxon>
    </lineage>
</organism>
<keyword evidence="1" id="KW-1133">Transmembrane helix</keyword>
<accession>A0A3Q8SCY7</accession>
<dbReference type="Proteomes" id="UP000273145">
    <property type="component" value="Chromosome"/>
</dbReference>
<dbReference type="KEGG" id="plen:EIM92_18405"/>
<name>A0A3Q8SCY7_9BACL</name>
<evidence type="ECO:0000256" key="1">
    <source>
        <dbReference type="SAM" id="Phobius"/>
    </source>
</evidence>
<evidence type="ECO:0000259" key="2">
    <source>
        <dbReference type="Pfam" id="PF12697"/>
    </source>
</evidence>
<feature type="domain" description="AB hydrolase-1" evidence="2">
    <location>
        <begin position="16"/>
        <end position="237"/>
    </location>
</feature>
<feature type="transmembrane region" description="Helical" evidence="1">
    <location>
        <begin position="49"/>
        <end position="67"/>
    </location>
</feature>
<dbReference type="PANTHER" id="PTHR43798">
    <property type="entry name" value="MONOACYLGLYCEROL LIPASE"/>
    <property type="match status" value="1"/>
</dbReference>
<keyword evidence="1" id="KW-0812">Transmembrane</keyword>
<dbReference type="SUPFAM" id="SSF53474">
    <property type="entry name" value="alpha/beta-Hydrolases"/>
    <property type="match status" value="1"/>
</dbReference>